<dbReference type="HOGENOM" id="CLU_171734_3_0_4"/>
<dbReference type="AlphaFoldDB" id="Q1H4I1"/>
<dbReference type="KEGG" id="mfa:Mfla_0335"/>
<sequence length="67" mass="8220">MWQACRQLIHRTWRYLRQVSGDDAYERYLHLYAANQERHGHQGPPLSREAFFKAWQQQKWDGIKRCC</sequence>
<dbReference type="Pfam" id="PF04328">
    <property type="entry name" value="Sel_put"/>
    <property type="match status" value="1"/>
</dbReference>
<accession>Q1H4I1</accession>
<reference evidence="1 2" key="1">
    <citation type="submission" date="2006-03" db="EMBL/GenBank/DDBJ databases">
        <title>Complete sequence of Methylobacillus flagellatus KT.</title>
        <authorList>
            <consortium name="US DOE Joint Genome Institute"/>
            <person name="Copeland A."/>
            <person name="Lucas S."/>
            <person name="Lapidus A."/>
            <person name="Barry K."/>
            <person name="Detter J.C."/>
            <person name="Glavina del Rio T."/>
            <person name="Hammon N."/>
            <person name="Israni S."/>
            <person name="Dalin E."/>
            <person name="Tice H."/>
            <person name="Pitluck S."/>
            <person name="Brettin T."/>
            <person name="Bruce D."/>
            <person name="Han C."/>
            <person name="Tapia R."/>
            <person name="Saunders E."/>
            <person name="Gilna P."/>
            <person name="Schmutz J."/>
            <person name="Larimer F."/>
            <person name="Land M."/>
            <person name="Kyrpides N."/>
            <person name="Anderson I."/>
            <person name="Richardson P."/>
        </authorList>
    </citation>
    <scope>NUCLEOTIDE SEQUENCE [LARGE SCALE GENOMIC DNA]</scope>
    <source>
        <strain evidence="2">KT / ATCC 51484 / DSM 6875</strain>
    </source>
</reference>
<dbReference type="InterPro" id="IPR007423">
    <property type="entry name" value="Sel_put"/>
</dbReference>
<organism evidence="1 2">
    <name type="scientific">Methylobacillus flagellatus (strain ATCC 51484 / DSM 6875 / VKM B-1610 / KT)</name>
    <dbReference type="NCBI Taxonomy" id="265072"/>
    <lineage>
        <taxon>Bacteria</taxon>
        <taxon>Pseudomonadati</taxon>
        <taxon>Pseudomonadota</taxon>
        <taxon>Betaproteobacteria</taxon>
        <taxon>Nitrosomonadales</taxon>
        <taxon>Methylophilaceae</taxon>
        <taxon>Methylobacillus</taxon>
    </lineage>
</organism>
<dbReference type="STRING" id="265072.Mfla_0335"/>
<protein>
    <recommendedName>
        <fullName evidence="3">YbdD/YjiX family protein</fullName>
    </recommendedName>
</protein>
<dbReference type="RefSeq" id="WP_011478703.1">
    <property type="nucleotide sequence ID" value="NC_007947.1"/>
</dbReference>
<keyword evidence="2" id="KW-1185">Reference proteome</keyword>
<gene>
    <name evidence="1" type="ordered locus">Mfla_0335</name>
</gene>
<evidence type="ECO:0000313" key="2">
    <source>
        <dbReference type="Proteomes" id="UP000002440"/>
    </source>
</evidence>
<dbReference type="OrthoDB" id="8537229at2"/>
<name>Q1H4I1_METFK</name>
<dbReference type="eggNOG" id="COG2879">
    <property type="taxonomic scope" value="Bacteria"/>
</dbReference>
<dbReference type="EMBL" id="CP000284">
    <property type="protein sequence ID" value="ABE48606.1"/>
    <property type="molecule type" value="Genomic_DNA"/>
</dbReference>
<dbReference type="Proteomes" id="UP000002440">
    <property type="component" value="Chromosome"/>
</dbReference>
<proteinExistence type="predicted"/>
<evidence type="ECO:0000313" key="1">
    <source>
        <dbReference type="EMBL" id="ABE48606.1"/>
    </source>
</evidence>
<evidence type="ECO:0008006" key="3">
    <source>
        <dbReference type="Google" id="ProtNLM"/>
    </source>
</evidence>